<feature type="compositionally biased region" description="Low complexity" evidence="2">
    <location>
        <begin position="46"/>
        <end position="84"/>
    </location>
</feature>
<accession>A0A7X3K3F8</accession>
<protein>
    <recommendedName>
        <fullName evidence="5">Inner membrane protein</fullName>
    </recommendedName>
</protein>
<dbReference type="RefSeq" id="WP_157290276.1">
    <property type="nucleotide sequence ID" value="NZ_WQRF01000002.1"/>
</dbReference>
<organism evidence="3 4">
    <name type="scientific">Devosia marina</name>
    <dbReference type="NCBI Taxonomy" id="2683198"/>
    <lineage>
        <taxon>Bacteria</taxon>
        <taxon>Pseudomonadati</taxon>
        <taxon>Pseudomonadota</taxon>
        <taxon>Alphaproteobacteria</taxon>
        <taxon>Hyphomicrobiales</taxon>
        <taxon>Devosiaceae</taxon>
        <taxon>Devosia</taxon>
    </lineage>
</organism>
<feature type="region of interest" description="Disordered" evidence="2">
    <location>
        <begin position="1"/>
        <end position="84"/>
    </location>
</feature>
<dbReference type="AlphaFoldDB" id="A0A7X3K3F8"/>
<keyword evidence="4" id="KW-1185">Reference proteome</keyword>
<dbReference type="Proteomes" id="UP000438106">
    <property type="component" value="Unassembled WGS sequence"/>
</dbReference>
<name>A0A7X3K3F8_9HYPH</name>
<keyword evidence="1" id="KW-0175">Coiled coil</keyword>
<dbReference type="EMBL" id="WQRF01000002">
    <property type="protein sequence ID" value="MVS99457.1"/>
    <property type="molecule type" value="Genomic_DNA"/>
</dbReference>
<evidence type="ECO:0008006" key="5">
    <source>
        <dbReference type="Google" id="ProtNLM"/>
    </source>
</evidence>
<sequence length="419" mass="42263">MAETTGKQTPDSDPKATDKPAEKTAGKTGPVRPPVLEGTAKPAGGTSSTETPKATTTASKPDKPAPGATTAAKAANEPAPASGGSGSVWLAGLVGGALGLGAAYGLAWYGLWPAPDQAAPPADPRLAQFATAIPELETVTSTVQDELSTLTGRVGALESDLADLPDQPAGAIDTSNLASTEDLAALAARLDELAARPAGSAAAPESLAAIEAELSALRASAAETTAQLAQARNELAALTQSTQDDAGSGLAAARLPLIFSSLESAFDAGRSYETELAALRQAQPDYLVPEAIAGRAATGLPQPDAVARQLDAVLPDMLAGRPAGSEASWQDASLDWFRGLVAMRPTGAVEGDSPDAIIARLEAAVAARDFSAAQAEIEALPASMRAAAGELVDDIARLAAADEFLMHLREHALTGETGA</sequence>
<evidence type="ECO:0000256" key="2">
    <source>
        <dbReference type="SAM" id="MobiDB-lite"/>
    </source>
</evidence>
<evidence type="ECO:0000313" key="4">
    <source>
        <dbReference type="Proteomes" id="UP000438106"/>
    </source>
</evidence>
<dbReference type="Gene3D" id="1.10.287.1490">
    <property type="match status" value="1"/>
</dbReference>
<proteinExistence type="predicted"/>
<gene>
    <name evidence="3" type="ORF">GO014_10530</name>
</gene>
<feature type="compositionally biased region" description="Basic and acidic residues" evidence="2">
    <location>
        <begin position="10"/>
        <end position="25"/>
    </location>
</feature>
<comment type="caution">
    <text evidence="3">The sequence shown here is derived from an EMBL/GenBank/DDBJ whole genome shotgun (WGS) entry which is preliminary data.</text>
</comment>
<evidence type="ECO:0000313" key="3">
    <source>
        <dbReference type="EMBL" id="MVS99457.1"/>
    </source>
</evidence>
<evidence type="ECO:0000256" key="1">
    <source>
        <dbReference type="SAM" id="Coils"/>
    </source>
</evidence>
<feature type="coiled-coil region" evidence="1">
    <location>
        <begin position="207"/>
        <end position="241"/>
    </location>
</feature>
<reference evidence="3 4" key="1">
    <citation type="submission" date="2019-12" db="EMBL/GenBank/DDBJ databases">
        <title>Devosia maris sp. nov., isolated from the deep seawater.</title>
        <authorList>
            <person name="Liu Y."/>
        </authorList>
    </citation>
    <scope>NUCLEOTIDE SEQUENCE [LARGE SCALE GENOMIC DNA]</scope>
    <source>
        <strain evidence="3 4">L53-10-65</strain>
    </source>
</reference>